<proteinExistence type="predicted"/>
<dbReference type="InterPro" id="IPR023408">
    <property type="entry name" value="MscS_beta-dom_sf"/>
</dbReference>
<dbReference type="GO" id="GO:0055085">
    <property type="term" value="P:transmembrane transport"/>
    <property type="evidence" value="ECO:0007669"/>
    <property type="project" value="InterPro"/>
</dbReference>
<feature type="non-terminal residue" evidence="6">
    <location>
        <position position="1"/>
    </location>
</feature>
<protein>
    <submittedName>
        <fullName evidence="6">3603_t:CDS:1</fullName>
    </submittedName>
</protein>
<evidence type="ECO:0000256" key="4">
    <source>
        <dbReference type="ARBA" id="ARBA00023136"/>
    </source>
</evidence>
<comment type="subcellular location">
    <subcellularLocation>
        <location evidence="1">Membrane</location>
    </subcellularLocation>
</comment>
<dbReference type="Gene3D" id="2.30.30.60">
    <property type="match status" value="1"/>
</dbReference>
<reference evidence="6" key="1">
    <citation type="submission" date="2021-06" db="EMBL/GenBank/DDBJ databases">
        <authorList>
            <person name="Kallberg Y."/>
            <person name="Tangrot J."/>
            <person name="Rosling A."/>
        </authorList>
    </citation>
    <scope>NUCLEOTIDE SEQUENCE</scope>
    <source>
        <strain evidence="6">IA702</strain>
    </source>
</reference>
<dbReference type="Proteomes" id="UP000789572">
    <property type="component" value="Unassembled WGS sequence"/>
</dbReference>
<name>A0A9N9EIZ5_9GLOM</name>
<dbReference type="EMBL" id="CAJVPJ010008035">
    <property type="protein sequence ID" value="CAG8678854.1"/>
    <property type="molecule type" value="Genomic_DNA"/>
</dbReference>
<sequence>AQQVFLTCIQKDNSTTTSTPTVIASLQIALTQPLLLDDYVCIDGQYGIVEEIQTQYLVLKTEKDSRIIIPLTRVIDQSFENYTRGGDTIGTTFQLF</sequence>
<evidence type="ECO:0000256" key="1">
    <source>
        <dbReference type="ARBA" id="ARBA00004370"/>
    </source>
</evidence>
<feature type="non-terminal residue" evidence="6">
    <location>
        <position position="96"/>
    </location>
</feature>
<dbReference type="InterPro" id="IPR006685">
    <property type="entry name" value="MscS_channel_2nd"/>
</dbReference>
<organism evidence="6 7">
    <name type="scientific">Paraglomus occultum</name>
    <dbReference type="NCBI Taxonomy" id="144539"/>
    <lineage>
        <taxon>Eukaryota</taxon>
        <taxon>Fungi</taxon>
        <taxon>Fungi incertae sedis</taxon>
        <taxon>Mucoromycota</taxon>
        <taxon>Glomeromycotina</taxon>
        <taxon>Glomeromycetes</taxon>
        <taxon>Paraglomerales</taxon>
        <taxon>Paraglomeraceae</taxon>
        <taxon>Paraglomus</taxon>
    </lineage>
</organism>
<feature type="domain" description="Mechanosensitive ion channel MscS" evidence="5">
    <location>
        <begin position="22"/>
        <end position="84"/>
    </location>
</feature>
<dbReference type="InterPro" id="IPR010920">
    <property type="entry name" value="LSM_dom_sf"/>
</dbReference>
<dbReference type="AlphaFoldDB" id="A0A9N9EIZ5"/>
<evidence type="ECO:0000256" key="3">
    <source>
        <dbReference type="ARBA" id="ARBA00022989"/>
    </source>
</evidence>
<comment type="caution">
    <text evidence="6">The sequence shown here is derived from an EMBL/GenBank/DDBJ whole genome shotgun (WGS) entry which is preliminary data.</text>
</comment>
<keyword evidence="4" id="KW-0472">Membrane</keyword>
<keyword evidence="7" id="KW-1185">Reference proteome</keyword>
<dbReference type="Pfam" id="PF00924">
    <property type="entry name" value="MS_channel_2nd"/>
    <property type="match status" value="1"/>
</dbReference>
<evidence type="ECO:0000259" key="5">
    <source>
        <dbReference type="Pfam" id="PF00924"/>
    </source>
</evidence>
<evidence type="ECO:0000313" key="6">
    <source>
        <dbReference type="EMBL" id="CAG8678854.1"/>
    </source>
</evidence>
<dbReference type="OrthoDB" id="2114051at2759"/>
<dbReference type="GO" id="GO:0016020">
    <property type="term" value="C:membrane"/>
    <property type="evidence" value="ECO:0007669"/>
    <property type="project" value="UniProtKB-SubCell"/>
</dbReference>
<evidence type="ECO:0000313" key="7">
    <source>
        <dbReference type="Proteomes" id="UP000789572"/>
    </source>
</evidence>
<accession>A0A9N9EIZ5</accession>
<keyword evidence="2" id="KW-0812">Transmembrane</keyword>
<keyword evidence="3" id="KW-1133">Transmembrane helix</keyword>
<dbReference type="SUPFAM" id="SSF50182">
    <property type="entry name" value="Sm-like ribonucleoproteins"/>
    <property type="match status" value="1"/>
</dbReference>
<evidence type="ECO:0000256" key="2">
    <source>
        <dbReference type="ARBA" id="ARBA00022692"/>
    </source>
</evidence>
<gene>
    <name evidence="6" type="ORF">POCULU_LOCUS11379</name>
</gene>